<evidence type="ECO:0000313" key="2">
    <source>
        <dbReference type="EMBL" id="CAL60987.1"/>
    </source>
</evidence>
<proteinExistence type="predicted"/>
<protein>
    <submittedName>
        <fullName evidence="2">Site-specific recombinase Gcr</fullName>
    </submittedName>
</protein>
<feature type="transmembrane region" description="Helical" evidence="1">
    <location>
        <begin position="197"/>
        <end position="214"/>
    </location>
</feature>
<dbReference type="AlphaFoldDB" id="A4G3A0"/>
<evidence type="ECO:0000313" key="3">
    <source>
        <dbReference type="Proteomes" id="UP000006697"/>
    </source>
</evidence>
<feature type="transmembrane region" description="Helical" evidence="1">
    <location>
        <begin position="400"/>
        <end position="421"/>
    </location>
</feature>
<feature type="transmembrane region" description="Helical" evidence="1">
    <location>
        <begin position="510"/>
        <end position="529"/>
    </location>
</feature>
<organism evidence="2 3">
    <name type="scientific">Herminiimonas arsenicoxydans</name>
    <dbReference type="NCBI Taxonomy" id="204773"/>
    <lineage>
        <taxon>Bacteria</taxon>
        <taxon>Pseudomonadati</taxon>
        <taxon>Pseudomonadota</taxon>
        <taxon>Betaproteobacteria</taxon>
        <taxon>Burkholderiales</taxon>
        <taxon>Oxalobacteraceae</taxon>
        <taxon>Herminiimonas</taxon>
    </lineage>
</organism>
<gene>
    <name evidence="2" type="ordered locus">HEAR0794</name>
</gene>
<evidence type="ECO:0000256" key="1">
    <source>
        <dbReference type="SAM" id="Phobius"/>
    </source>
</evidence>
<reference evidence="2 3" key="1">
    <citation type="journal article" date="2007" name="PLoS Genet.">
        <title>A tale of two oxidation states: bacterial colonization of arsenic-rich environments.</title>
        <authorList>
            <person name="Muller D."/>
            <person name="Medigue C."/>
            <person name="Koechler S."/>
            <person name="Barbe V."/>
            <person name="Barakat M."/>
            <person name="Talla E."/>
            <person name="Bonnefoy V."/>
            <person name="Krin E."/>
            <person name="Arsene-Ploetze F."/>
            <person name="Carapito C."/>
            <person name="Chandler M."/>
            <person name="Cournoyer B."/>
            <person name="Cruveiller S."/>
            <person name="Dossat C."/>
            <person name="Duval S."/>
            <person name="Heymann M."/>
            <person name="Leize E."/>
            <person name="Lieutaud A."/>
            <person name="Lievremont D."/>
            <person name="Makita Y."/>
            <person name="Mangenot S."/>
            <person name="Nitschke W."/>
            <person name="Ortet P."/>
            <person name="Perdrial N."/>
            <person name="Schoepp B."/>
            <person name="Siguier N."/>
            <person name="Simeonova D.D."/>
            <person name="Rouy Z."/>
            <person name="Segurens B."/>
            <person name="Turlin E."/>
            <person name="Vallenet D."/>
            <person name="Van Dorsselaer A."/>
            <person name="Weiss S."/>
            <person name="Weissenbach J."/>
            <person name="Lett M.C."/>
            <person name="Danchin A."/>
            <person name="Bertin P.N."/>
        </authorList>
    </citation>
    <scope>NUCLEOTIDE SEQUENCE [LARGE SCALE GENOMIC DNA]</scope>
    <source>
        <strain evidence="3">ULPAs1</strain>
    </source>
</reference>
<feature type="transmembrane region" description="Helical" evidence="1">
    <location>
        <begin position="624"/>
        <end position="651"/>
    </location>
</feature>
<name>A4G3A0_HERAR</name>
<keyword evidence="1" id="KW-0812">Transmembrane</keyword>
<dbReference type="STRING" id="204773.HEAR0794"/>
<dbReference type="OrthoDB" id="5688397at2"/>
<dbReference type="HOGENOM" id="CLU_023672_0_0_4"/>
<dbReference type="eggNOG" id="COG4389">
    <property type="taxonomic scope" value="Bacteria"/>
</dbReference>
<dbReference type="KEGG" id="har:HEAR0794"/>
<sequence>MKISFLRICAVWRRFRRGALRHHTDHASYLPQIESLMRRADPHASWHARANWMIDLADWVRREPKVSLMGDGAWRRVKHQRIRFMLDWLDGNRDVKQVVQASLRKTLREATGPELFSATGLPRESAFFSELSERMVKLILPRPVGQQDLSTLFTAMFPDESDAEWLLELDHKTLSRLWKLAGDDGIAHGYRQQIDEAMLYLVTMVISVGISPAFRQRLAPRMPLLATPFMSLRRELENYLMSSVRDDAGLRSVRMLIAVCQAQTDKIYAHLDEYGVSVGLVYHVERMRAHLIRISRLLDLRSAPHVDGGASQVQAVLVDLIIAHHRRSSVRELVNRSFSLLARKMVERNANHGEHYIARDRTEYRAMFRAAMWGGVITAFTALIKLGITGLGLAHFFEGAFLSINFALSFLLIAAIGGVLATKQPAVTAPALAAQMGGLDTVEGLRELLARIAALLRSQAAAVFGNLLAVAPVVVALSLAVVLMFDKPLMSADKAHSTIASLSLVGVTPLYAAFTGLLLWLASLMAGFADNWFALRRVKESIAHHRRLVHALGAHRAERWADWLERNVSSIVGNVALAVLLGMMPVMAQFFGLPLDVRHVTLSTATLTAAVSTLGWEVFAMPQFWLACAGIVAIGVLNVGVAFSCALALALRARDVPGRVRRLVFRAVLRRFTLTPYVFFWPVQTENTAAAPAVEEGEVLEEAAPAELQKKTGTK</sequence>
<feature type="transmembrane region" description="Helical" evidence="1">
    <location>
        <begin position="571"/>
        <end position="592"/>
    </location>
</feature>
<keyword evidence="1" id="KW-0472">Membrane</keyword>
<feature type="transmembrane region" description="Helical" evidence="1">
    <location>
        <begin position="370"/>
        <end position="394"/>
    </location>
</feature>
<dbReference type="PIRSF" id="PIRSF015380">
    <property type="entry name" value="Site-sp_rcmb"/>
    <property type="match status" value="1"/>
</dbReference>
<dbReference type="Pfam" id="PF10136">
    <property type="entry name" value="SpecificRecomb"/>
    <property type="match status" value="1"/>
</dbReference>
<keyword evidence="1" id="KW-1133">Transmembrane helix</keyword>
<accession>A4G3A0</accession>
<keyword evidence="3" id="KW-1185">Reference proteome</keyword>
<dbReference type="EMBL" id="CU207211">
    <property type="protein sequence ID" value="CAL60987.1"/>
    <property type="molecule type" value="Genomic_DNA"/>
</dbReference>
<feature type="transmembrane region" description="Helical" evidence="1">
    <location>
        <begin position="461"/>
        <end position="485"/>
    </location>
</feature>
<dbReference type="InterPro" id="IPR011385">
    <property type="entry name" value="Site-sp_rcmbase"/>
</dbReference>
<dbReference type="Proteomes" id="UP000006697">
    <property type="component" value="Chromosome"/>
</dbReference>